<organism evidence="1 2">
    <name type="scientific">Vermiconidia calcicola</name>
    <dbReference type="NCBI Taxonomy" id="1690605"/>
    <lineage>
        <taxon>Eukaryota</taxon>
        <taxon>Fungi</taxon>
        <taxon>Dikarya</taxon>
        <taxon>Ascomycota</taxon>
        <taxon>Pezizomycotina</taxon>
        <taxon>Dothideomycetes</taxon>
        <taxon>Dothideomycetidae</taxon>
        <taxon>Mycosphaerellales</taxon>
        <taxon>Extremaceae</taxon>
        <taxon>Vermiconidia</taxon>
    </lineage>
</organism>
<reference evidence="1" key="1">
    <citation type="submission" date="2023-07" db="EMBL/GenBank/DDBJ databases">
        <title>Black Yeasts Isolated from many extreme environments.</title>
        <authorList>
            <person name="Coleine C."/>
            <person name="Stajich J.E."/>
            <person name="Selbmann L."/>
        </authorList>
    </citation>
    <scope>NUCLEOTIDE SEQUENCE</scope>
    <source>
        <strain evidence="1">CCFEE 5714</strain>
    </source>
</reference>
<keyword evidence="2" id="KW-1185">Reference proteome</keyword>
<comment type="caution">
    <text evidence="1">The sequence shown here is derived from an EMBL/GenBank/DDBJ whole genome shotgun (WGS) entry which is preliminary data.</text>
</comment>
<protein>
    <submittedName>
        <fullName evidence="1">Uncharacterized protein</fullName>
    </submittedName>
</protein>
<evidence type="ECO:0000313" key="1">
    <source>
        <dbReference type="EMBL" id="KAK3720613.1"/>
    </source>
</evidence>
<dbReference type="EMBL" id="JAUTXU010000021">
    <property type="protein sequence ID" value="KAK3720613.1"/>
    <property type="molecule type" value="Genomic_DNA"/>
</dbReference>
<dbReference type="Proteomes" id="UP001281147">
    <property type="component" value="Unassembled WGS sequence"/>
</dbReference>
<gene>
    <name evidence="1" type="ORF">LTR37_003662</name>
</gene>
<accession>A0ACC3NQM5</accession>
<proteinExistence type="predicted"/>
<sequence length="197" mass="20903">MSSNGYTEEKNDRSMEKKNCLSQKLESDGVVNPKGFALLGGNIGFIATVPLTSFLARPDGMLEKLLNALCAGIVFVGSAGSTSKVSSTGMIAALSALYIWMTFVFSGVGSAAGMNISTKDGRDDKHPRAQVAKLNGLPLRMHSAHSHMVENISSFVLAAALTQIMAPGDQTLTNLLGLHVICKVFVWVLRPYSLANG</sequence>
<evidence type="ECO:0000313" key="2">
    <source>
        <dbReference type="Proteomes" id="UP001281147"/>
    </source>
</evidence>
<name>A0ACC3NQM5_9PEZI</name>